<keyword evidence="1" id="KW-0812">Transmembrane</keyword>
<proteinExistence type="predicted"/>
<dbReference type="Proteomes" id="UP001409585">
    <property type="component" value="Unassembled WGS sequence"/>
</dbReference>
<evidence type="ECO:0000313" key="3">
    <source>
        <dbReference type="EMBL" id="GAA4947563.1"/>
    </source>
</evidence>
<sequence>MLLNFLSPMQLAKGSTSFSINRWLRPMMALVLLSQPSFAHAHLVSTRFGEFYSGLLHPLTSLVHLVPWLALAIFSLMQSKAFARKSLLLFPLMVALGVMAGMVSESQWIIEDAVLLLNIASFIALGALVVYSRPIAPWAGLVLVALFALCHGYANGDIQLQDGSPLLYVAGVTTAAYLVVVLVAGAAALVNDQQPWGRIALRALGSWILAAGLIYGGFESFGVVGA</sequence>
<feature type="transmembrane region" description="Helical" evidence="1">
    <location>
        <begin position="166"/>
        <end position="190"/>
    </location>
</feature>
<dbReference type="AlphaFoldDB" id="A0AAV3U4M6"/>
<dbReference type="RefSeq" id="WP_345423669.1">
    <property type="nucleotide sequence ID" value="NZ_AP031496.1"/>
</dbReference>
<organism evidence="3 4">
    <name type="scientific">Halioxenophilus aromaticivorans</name>
    <dbReference type="NCBI Taxonomy" id="1306992"/>
    <lineage>
        <taxon>Bacteria</taxon>
        <taxon>Pseudomonadati</taxon>
        <taxon>Pseudomonadota</taxon>
        <taxon>Gammaproteobacteria</taxon>
        <taxon>Alteromonadales</taxon>
        <taxon>Alteromonadaceae</taxon>
        <taxon>Halioxenophilus</taxon>
    </lineage>
</organism>
<name>A0AAV3U4M6_9ALTE</name>
<reference evidence="4" key="1">
    <citation type="journal article" date="2019" name="Int. J. Syst. Evol. Microbiol.">
        <title>The Global Catalogue of Microorganisms (GCM) 10K type strain sequencing project: providing services to taxonomists for standard genome sequencing and annotation.</title>
        <authorList>
            <consortium name="The Broad Institute Genomics Platform"/>
            <consortium name="The Broad Institute Genome Sequencing Center for Infectious Disease"/>
            <person name="Wu L."/>
            <person name="Ma J."/>
        </authorList>
    </citation>
    <scope>NUCLEOTIDE SEQUENCE [LARGE SCALE GENOMIC DNA]</scope>
    <source>
        <strain evidence="4">JCM 19134</strain>
    </source>
</reference>
<dbReference type="EMBL" id="BAABLX010000027">
    <property type="protein sequence ID" value="GAA4947563.1"/>
    <property type="molecule type" value="Genomic_DNA"/>
</dbReference>
<feature type="transmembrane region" description="Helical" evidence="1">
    <location>
        <begin position="86"/>
        <end position="103"/>
    </location>
</feature>
<feature type="transmembrane region" description="Helical" evidence="1">
    <location>
        <begin position="51"/>
        <end position="74"/>
    </location>
</feature>
<evidence type="ECO:0000256" key="1">
    <source>
        <dbReference type="SAM" id="Phobius"/>
    </source>
</evidence>
<keyword evidence="4" id="KW-1185">Reference proteome</keyword>
<protein>
    <recommendedName>
        <fullName evidence="5">HupE/UreJ protein</fullName>
    </recommendedName>
</protein>
<evidence type="ECO:0008006" key="5">
    <source>
        <dbReference type="Google" id="ProtNLM"/>
    </source>
</evidence>
<feature type="signal peptide" evidence="2">
    <location>
        <begin position="1"/>
        <end position="41"/>
    </location>
</feature>
<gene>
    <name evidence="3" type="ORF">GCM10025791_29060</name>
</gene>
<evidence type="ECO:0000313" key="4">
    <source>
        <dbReference type="Proteomes" id="UP001409585"/>
    </source>
</evidence>
<keyword evidence="1" id="KW-0472">Membrane</keyword>
<accession>A0AAV3U4M6</accession>
<feature type="chain" id="PRO_5043741401" description="HupE/UreJ protein" evidence="2">
    <location>
        <begin position="42"/>
        <end position="226"/>
    </location>
</feature>
<dbReference type="InterPro" id="IPR007038">
    <property type="entry name" value="HupE_UreJ"/>
</dbReference>
<keyword evidence="1" id="KW-1133">Transmembrane helix</keyword>
<feature type="transmembrane region" description="Helical" evidence="1">
    <location>
        <begin position="109"/>
        <end position="131"/>
    </location>
</feature>
<dbReference type="Pfam" id="PF04955">
    <property type="entry name" value="HupE_UreJ"/>
    <property type="match status" value="1"/>
</dbReference>
<keyword evidence="2" id="KW-0732">Signal</keyword>
<evidence type="ECO:0000256" key="2">
    <source>
        <dbReference type="SAM" id="SignalP"/>
    </source>
</evidence>
<feature type="transmembrane region" description="Helical" evidence="1">
    <location>
        <begin position="199"/>
        <end position="218"/>
    </location>
</feature>
<comment type="caution">
    <text evidence="3">The sequence shown here is derived from an EMBL/GenBank/DDBJ whole genome shotgun (WGS) entry which is preliminary data.</text>
</comment>
<feature type="transmembrane region" description="Helical" evidence="1">
    <location>
        <begin position="138"/>
        <end position="154"/>
    </location>
</feature>